<feature type="region of interest" description="Disordered" evidence="1">
    <location>
        <begin position="158"/>
        <end position="212"/>
    </location>
</feature>
<dbReference type="Proteomes" id="UP001239397">
    <property type="component" value="Chromosome"/>
</dbReference>
<keyword evidence="2" id="KW-0732">Signal</keyword>
<keyword evidence="4" id="KW-1185">Reference proteome</keyword>
<feature type="signal peptide" evidence="2">
    <location>
        <begin position="1"/>
        <end position="21"/>
    </location>
</feature>
<organism evidence="3 4">
    <name type="scientific">Amycolatopsis mongoliensis</name>
    <dbReference type="NCBI Taxonomy" id="715475"/>
    <lineage>
        <taxon>Bacteria</taxon>
        <taxon>Bacillati</taxon>
        <taxon>Actinomycetota</taxon>
        <taxon>Actinomycetes</taxon>
        <taxon>Pseudonocardiales</taxon>
        <taxon>Pseudonocardiaceae</taxon>
        <taxon>Amycolatopsis</taxon>
    </lineage>
</organism>
<evidence type="ECO:0000256" key="1">
    <source>
        <dbReference type="SAM" id="MobiDB-lite"/>
    </source>
</evidence>
<feature type="chain" id="PRO_5040753859" description="Lipoprotein" evidence="2">
    <location>
        <begin position="22"/>
        <end position="212"/>
    </location>
</feature>
<evidence type="ECO:0008006" key="5">
    <source>
        <dbReference type="Google" id="ProtNLM"/>
    </source>
</evidence>
<reference evidence="3 4" key="1">
    <citation type="submission" date="2023-06" db="EMBL/GenBank/DDBJ databases">
        <authorList>
            <person name="Oyuntsetseg B."/>
            <person name="Kim S.B."/>
        </authorList>
    </citation>
    <scope>NUCLEOTIDE SEQUENCE [LARGE SCALE GENOMIC DNA]</scope>
    <source>
        <strain evidence="3 4">4-36</strain>
    </source>
</reference>
<evidence type="ECO:0000256" key="2">
    <source>
        <dbReference type="SAM" id="SignalP"/>
    </source>
</evidence>
<dbReference type="AlphaFoldDB" id="A0A9Y2NCU9"/>
<name>A0A9Y2NCU9_9PSEU</name>
<dbReference type="EMBL" id="CP127295">
    <property type="protein sequence ID" value="WIY01051.1"/>
    <property type="molecule type" value="Genomic_DNA"/>
</dbReference>
<dbReference type="KEGG" id="amog:QRX60_44630"/>
<feature type="compositionally biased region" description="Basic and acidic residues" evidence="1">
    <location>
        <begin position="55"/>
        <end position="67"/>
    </location>
</feature>
<protein>
    <recommendedName>
        <fullName evidence="5">Lipoprotein</fullName>
    </recommendedName>
</protein>
<evidence type="ECO:0000313" key="3">
    <source>
        <dbReference type="EMBL" id="WIY01051.1"/>
    </source>
</evidence>
<accession>A0A9Y2NCU9</accession>
<dbReference type="PROSITE" id="PS51257">
    <property type="entry name" value="PROKAR_LIPOPROTEIN"/>
    <property type="match status" value="1"/>
</dbReference>
<evidence type="ECO:0000313" key="4">
    <source>
        <dbReference type="Proteomes" id="UP001239397"/>
    </source>
</evidence>
<dbReference type="RefSeq" id="WP_285997512.1">
    <property type="nucleotide sequence ID" value="NZ_CP127295.1"/>
</dbReference>
<proteinExistence type="predicted"/>
<gene>
    <name evidence="3" type="ORF">QRX60_44630</name>
</gene>
<feature type="region of interest" description="Disordered" evidence="1">
    <location>
        <begin position="54"/>
        <end position="76"/>
    </location>
</feature>
<sequence length="212" mass="23066">MKHLKTATAAAMLTVIAACSAKGGSDVKPTLTEQQAAERVESYIQSVLTVFPPATERKPDSHSRSECTDPTDNGPRGRFEISSGYQLLGLDPATFDDHFDAVVGWWKAHGFDIVTDHRPKDQYVFARNKTDSFDMSIEANDLGKVYIGATSPCVWPNGTPPAQAAAGSERDIPAAVPTTPPPAKSTRAPRRPRPDVEEEDYDHIDWTDAGPM</sequence>